<evidence type="ECO:0000259" key="17">
    <source>
        <dbReference type="Pfam" id="PF00905"/>
    </source>
</evidence>
<evidence type="ECO:0000256" key="6">
    <source>
        <dbReference type="ARBA" id="ARBA00022679"/>
    </source>
</evidence>
<dbReference type="CDD" id="cd00063">
    <property type="entry name" value="FN3"/>
    <property type="match status" value="1"/>
</dbReference>
<evidence type="ECO:0000256" key="12">
    <source>
        <dbReference type="ARBA" id="ARBA00023316"/>
    </source>
</evidence>
<keyword evidence="2" id="KW-1003">Cell membrane</keyword>
<dbReference type="InterPro" id="IPR050396">
    <property type="entry name" value="Glycosyltr_51/Transpeptidase"/>
</dbReference>
<keyword evidence="20" id="KW-1185">Reference proteome</keyword>
<dbReference type="InterPro" id="IPR003961">
    <property type="entry name" value="FN3_dom"/>
</dbReference>
<comment type="catalytic activity">
    <reaction evidence="13">
        <text>Preferential cleavage: (Ac)2-L-Lys-D-Ala-|-D-Ala. Also transpeptidation of peptidyl-alanyl moieties that are N-acyl substituents of D-alanine.</text>
        <dbReference type="EC" id="3.4.16.4"/>
    </reaction>
</comment>
<dbReference type="PANTHER" id="PTHR32282:SF11">
    <property type="entry name" value="PENICILLIN-BINDING PROTEIN 1B"/>
    <property type="match status" value="1"/>
</dbReference>
<evidence type="ECO:0000256" key="1">
    <source>
        <dbReference type="ARBA" id="ARBA00004236"/>
    </source>
</evidence>
<name>A0ABW3D6Z2_9BACL</name>
<evidence type="ECO:0000256" key="14">
    <source>
        <dbReference type="ARBA" id="ARBA00049902"/>
    </source>
</evidence>
<dbReference type="Gene3D" id="1.10.3810.10">
    <property type="entry name" value="Biosynthetic peptidoglycan transglycosylase-like"/>
    <property type="match status" value="1"/>
</dbReference>
<dbReference type="Gene3D" id="2.60.40.10">
    <property type="entry name" value="Immunoglobulins"/>
    <property type="match status" value="2"/>
</dbReference>
<evidence type="ECO:0000256" key="16">
    <source>
        <dbReference type="SAM" id="Phobius"/>
    </source>
</evidence>
<evidence type="ECO:0000256" key="9">
    <source>
        <dbReference type="ARBA" id="ARBA00022984"/>
    </source>
</evidence>
<comment type="subcellular location">
    <subcellularLocation>
        <location evidence="1">Cell membrane</location>
    </subcellularLocation>
</comment>
<keyword evidence="7" id="KW-0378">Hydrolase</keyword>
<keyword evidence="16" id="KW-1133">Transmembrane helix</keyword>
<dbReference type="InterPro" id="IPR013783">
    <property type="entry name" value="Ig-like_fold"/>
</dbReference>
<evidence type="ECO:0000256" key="11">
    <source>
        <dbReference type="ARBA" id="ARBA00023268"/>
    </source>
</evidence>
<protein>
    <submittedName>
        <fullName evidence="19">Transglycosylase domain-containing protein</fullName>
    </submittedName>
</protein>
<evidence type="ECO:0000256" key="10">
    <source>
        <dbReference type="ARBA" id="ARBA00023136"/>
    </source>
</evidence>
<dbReference type="SUPFAM" id="SSF56601">
    <property type="entry name" value="beta-lactamase/transpeptidase-like"/>
    <property type="match status" value="1"/>
</dbReference>
<organism evidence="19 20">
    <name type="scientific">Paenibacillus residui</name>
    <dbReference type="NCBI Taxonomy" id="629724"/>
    <lineage>
        <taxon>Bacteria</taxon>
        <taxon>Bacillati</taxon>
        <taxon>Bacillota</taxon>
        <taxon>Bacilli</taxon>
        <taxon>Bacillales</taxon>
        <taxon>Paenibacillaceae</taxon>
        <taxon>Paenibacillus</taxon>
    </lineage>
</organism>
<keyword evidence="9" id="KW-0573">Peptidoglycan synthesis</keyword>
<feature type="region of interest" description="Disordered" evidence="15">
    <location>
        <begin position="913"/>
        <end position="943"/>
    </location>
</feature>
<proteinExistence type="predicted"/>
<dbReference type="InterPro" id="IPR036950">
    <property type="entry name" value="PBP_transglycosylase"/>
</dbReference>
<keyword evidence="6" id="KW-0808">Transferase</keyword>
<comment type="caution">
    <text evidence="19">The sequence shown here is derived from an EMBL/GenBank/DDBJ whole genome shotgun (WGS) entry which is preliminary data.</text>
</comment>
<accession>A0ABW3D6Z2</accession>
<evidence type="ECO:0000256" key="13">
    <source>
        <dbReference type="ARBA" id="ARBA00034000"/>
    </source>
</evidence>
<keyword evidence="5" id="KW-0328">Glycosyltransferase</keyword>
<feature type="domain" description="Glycosyl transferase family 51" evidence="18">
    <location>
        <begin position="82"/>
        <end position="269"/>
    </location>
</feature>
<evidence type="ECO:0000313" key="20">
    <source>
        <dbReference type="Proteomes" id="UP001597120"/>
    </source>
</evidence>
<dbReference type="PANTHER" id="PTHR32282">
    <property type="entry name" value="BINDING PROTEIN TRANSPEPTIDASE, PUTATIVE-RELATED"/>
    <property type="match status" value="1"/>
</dbReference>
<keyword evidence="11" id="KW-0511">Multifunctional enzyme</keyword>
<dbReference type="SUPFAM" id="SSF53955">
    <property type="entry name" value="Lysozyme-like"/>
    <property type="match status" value="1"/>
</dbReference>
<reference evidence="20" key="1">
    <citation type="journal article" date="2019" name="Int. J. Syst. Evol. Microbiol.">
        <title>The Global Catalogue of Microorganisms (GCM) 10K type strain sequencing project: providing services to taxonomists for standard genome sequencing and annotation.</title>
        <authorList>
            <consortium name="The Broad Institute Genomics Platform"/>
            <consortium name="The Broad Institute Genome Sequencing Center for Infectious Disease"/>
            <person name="Wu L."/>
            <person name="Ma J."/>
        </authorList>
    </citation>
    <scope>NUCLEOTIDE SEQUENCE [LARGE SCALE GENOMIC DNA]</scope>
    <source>
        <strain evidence="20">CCUG 57263</strain>
    </source>
</reference>
<keyword evidence="12" id="KW-0961">Cell wall biogenesis/degradation</keyword>
<dbReference type="Gene3D" id="3.40.710.10">
    <property type="entry name" value="DD-peptidase/beta-lactamase superfamily"/>
    <property type="match status" value="1"/>
</dbReference>
<dbReference type="InterPro" id="IPR001460">
    <property type="entry name" value="PCN-bd_Tpept"/>
</dbReference>
<evidence type="ECO:0000256" key="15">
    <source>
        <dbReference type="SAM" id="MobiDB-lite"/>
    </source>
</evidence>
<evidence type="ECO:0000256" key="3">
    <source>
        <dbReference type="ARBA" id="ARBA00022645"/>
    </source>
</evidence>
<keyword evidence="4" id="KW-0645">Protease</keyword>
<evidence type="ECO:0000256" key="7">
    <source>
        <dbReference type="ARBA" id="ARBA00022801"/>
    </source>
</evidence>
<feature type="region of interest" description="Disordered" evidence="15">
    <location>
        <begin position="796"/>
        <end position="820"/>
    </location>
</feature>
<sequence length="1019" mass="113318">MLKRLQSFFSHKVVRNIGRYTWLTFKWTFITILVCGFLAAGAIFGYTSALVKDDPVRSKEEILAKMEENAMTGFVYFNDDMELGQLRSDEDRRMATYDEIPKLVMEALVAVEDSNFYEHMGFDVKGVFRAVKQKVFNEPIQTGGSTITQQLARRVFLSMDRELSRKVKEILLSVRIERIMTKEQIITAYLNKVPFGTGANGYNVHGIKAAAKGIFGIDNLNELNLAQSAYLAGLPQLPSSYSAFKGNGEFDEPGFNRAVERQHWVLKRMLETEKITEEEYQEALSFNLRDSLSEPQEKAYTTYPNLMIEVEKKATEALLSVKYPEVLEKKEENKEAYQEAYKETQQELFRGGYKVYTTIDKTLYDAMQAIANEPSHFLPDHPEAGVEQIGAIMINNEDGAILGMIEGRSGSFNHATQAYRQPGSTMKPIAAYLPALEKGAIQPGGVIDDSPVVLKNGNSGWHIPENWNHRFQGLITAREALNQSYNIPAIKLFLNEVGIEEAWNFARQLGITSITEEDNYSQTGVIGGMYKGVSVEEMTNAYTAIPNKGAFNDAYMIRKIESADGKIIYEHKHEPTQVFSEQTAYLMTDMLRTVITSGTGKNIKTYLKNYGKFPISGKTGSTNEDGDAWFVGYSPDITVGVWAGYSEPKYKLSSKNGSTMHAMKVWSLVMDAAYEKKPELFKTDKFERPDDIVEMTVSNLSGKLPSDLTRSTGHLVTDLFNRKYVPTEVDDVLVKMKYITYNGVNYLPNPATPDDMLKEQVVIKRPESIASILNRIKEVSSSLPANKRKSLSAYIPKDAGMDAPTETDPRAGDGKAPEPPTNLVFTRSGDTNTLSFAPSASSDVVGYRIYRTDGVKSFERMNGKVVIAGEENVFSGLPYSFGSGYYVTAVDVEGKESAPSRIVFNDSINPDLILPGGDSGQNNSEVKGNSNGGEELGPPSGVKAKMNGKALQITWKGNKASQYNVYYSEKEDGPFQKIGSTKGDTEFNYYASELEGYYRVTASNGSKESSPSAAVHFES</sequence>
<keyword evidence="16" id="KW-0812">Transmembrane</keyword>
<dbReference type="Proteomes" id="UP001597120">
    <property type="component" value="Unassembled WGS sequence"/>
</dbReference>
<comment type="catalytic activity">
    <reaction evidence="14">
        <text>[GlcNAc-(1-&gt;4)-Mur2Ac(oyl-L-Ala-gamma-D-Glu-L-Lys-D-Ala-D-Ala)](n)-di-trans,octa-cis-undecaprenyl diphosphate + beta-D-GlcNAc-(1-&gt;4)-Mur2Ac(oyl-L-Ala-gamma-D-Glu-L-Lys-D-Ala-D-Ala)-di-trans,octa-cis-undecaprenyl diphosphate = [GlcNAc-(1-&gt;4)-Mur2Ac(oyl-L-Ala-gamma-D-Glu-L-Lys-D-Ala-D-Ala)](n+1)-di-trans,octa-cis-undecaprenyl diphosphate + di-trans,octa-cis-undecaprenyl diphosphate + H(+)</text>
        <dbReference type="Rhea" id="RHEA:23708"/>
        <dbReference type="Rhea" id="RHEA-COMP:9602"/>
        <dbReference type="Rhea" id="RHEA-COMP:9603"/>
        <dbReference type="ChEBI" id="CHEBI:15378"/>
        <dbReference type="ChEBI" id="CHEBI:58405"/>
        <dbReference type="ChEBI" id="CHEBI:60033"/>
        <dbReference type="ChEBI" id="CHEBI:78435"/>
        <dbReference type="EC" id="2.4.99.28"/>
    </reaction>
</comment>
<dbReference type="Pfam" id="PF00912">
    <property type="entry name" value="Transgly"/>
    <property type="match status" value="1"/>
</dbReference>
<feature type="domain" description="Penicillin-binding protein transpeptidase" evidence="17">
    <location>
        <begin position="390"/>
        <end position="643"/>
    </location>
</feature>
<dbReference type="InterPro" id="IPR023346">
    <property type="entry name" value="Lysozyme-like_dom_sf"/>
</dbReference>
<dbReference type="InterPro" id="IPR001264">
    <property type="entry name" value="Glyco_trans_51"/>
</dbReference>
<keyword evidence="3" id="KW-0121">Carboxypeptidase</keyword>
<evidence type="ECO:0000256" key="4">
    <source>
        <dbReference type="ARBA" id="ARBA00022670"/>
    </source>
</evidence>
<keyword evidence="10 16" id="KW-0472">Membrane</keyword>
<evidence type="ECO:0000256" key="5">
    <source>
        <dbReference type="ARBA" id="ARBA00022676"/>
    </source>
</evidence>
<dbReference type="RefSeq" id="WP_379285425.1">
    <property type="nucleotide sequence ID" value="NZ_JBHTIU010000001.1"/>
</dbReference>
<evidence type="ECO:0000259" key="18">
    <source>
        <dbReference type="Pfam" id="PF00912"/>
    </source>
</evidence>
<feature type="compositionally biased region" description="Basic and acidic residues" evidence="15">
    <location>
        <begin position="807"/>
        <end position="816"/>
    </location>
</feature>
<evidence type="ECO:0000256" key="8">
    <source>
        <dbReference type="ARBA" id="ARBA00022960"/>
    </source>
</evidence>
<dbReference type="EMBL" id="JBHTIU010000001">
    <property type="protein sequence ID" value="MFD0867650.1"/>
    <property type="molecule type" value="Genomic_DNA"/>
</dbReference>
<evidence type="ECO:0000256" key="2">
    <source>
        <dbReference type="ARBA" id="ARBA00022475"/>
    </source>
</evidence>
<dbReference type="Pfam" id="PF00905">
    <property type="entry name" value="Transpeptidase"/>
    <property type="match status" value="1"/>
</dbReference>
<dbReference type="InterPro" id="IPR012338">
    <property type="entry name" value="Beta-lactam/transpept-like"/>
</dbReference>
<evidence type="ECO:0000313" key="19">
    <source>
        <dbReference type="EMBL" id="MFD0867650.1"/>
    </source>
</evidence>
<feature type="transmembrane region" description="Helical" evidence="16">
    <location>
        <begin position="20"/>
        <end position="46"/>
    </location>
</feature>
<keyword evidence="8" id="KW-0133">Cell shape</keyword>
<gene>
    <name evidence="19" type="ORF">ACFQ03_00630</name>
</gene>
<feature type="compositionally biased region" description="Polar residues" evidence="15">
    <location>
        <begin position="920"/>
        <end position="929"/>
    </location>
</feature>